<protein>
    <recommendedName>
        <fullName evidence="2">Regulator of ribonuclease activity A</fullName>
    </recommendedName>
</protein>
<dbReference type="Gene3D" id="3.50.30.40">
    <property type="entry name" value="Ribonuclease E inhibitor RraA/RraA-like"/>
    <property type="match status" value="1"/>
</dbReference>
<name>A0AA37WXA6_9GAMM</name>
<dbReference type="NCBIfam" id="TIGR01935">
    <property type="entry name" value="NOT-MenG"/>
    <property type="match status" value="1"/>
</dbReference>
<dbReference type="AlphaFoldDB" id="A0AA37WXA6"/>
<comment type="caution">
    <text evidence="4">The sequence shown here is derived from an EMBL/GenBank/DDBJ whole genome shotgun (WGS) entry which is preliminary data.</text>
</comment>
<keyword evidence="3" id="KW-0460">Magnesium</keyword>
<accession>A0AA37WXA6</accession>
<dbReference type="EMBL" id="BSPO01000001">
    <property type="protein sequence ID" value="GLS82295.1"/>
    <property type="molecule type" value="Genomic_DNA"/>
</dbReference>
<evidence type="ECO:0000256" key="1">
    <source>
        <dbReference type="ARBA" id="ARBA00022490"/>
    </source>
</evidence>
<sequence length="161" mass="17006">MQYNTSELCDMYMDRVDVVEPMFSNFGGVSSFGGAIATIKCFEDIGLIADVVASEGKGRILLIDGGGSLRRAIFDAQLAETALENGWEGVVVYGCVRDVDALEDLDIGIQAIASIPVGGDIQGTGEAEIPVNFGGVTFLPEDHLYADSTGIILSPDPLDLD</sequence>
<dbReference type="GO" id="GO:0051252">
    <property type="term" value="P:regulation of RNA metabolic process"/>
    <property type="evidence" value="ECO:0007669"/>
    <property type="project" value="InterPro"/>
</dbReference>
<reference evidence="4 5" key="1">
    <citation type="journal article" date="2014" name="Int. J. Syst. Evol. Microbiol.">
        <title>Complete genome sequence of Corynebacterium casei LMG S-19264T (=DSM 44701T), isolated from a smear-ripened cheese.</title>
        <authorList>
            <consortium name="US DOE Joint Genome Institute (JGI-PGF)"/>
            <person name="Walter F."/>
            <person name="Albersmeier A."/>
            <person name="Kalinowski J."/>
            <person name="Ruckert C."/>
        </authorList>
    </citation>
    <scope>NUCLEOTIDE SEQUENCE [LARGE SCALE GENOMIC DNA]</scope>
    <source>
        <strain evidence="4 5">NBRC 112785</strain>
    </source>
</reference>
<comment type="similarity">
    <text evidence="2">Belongs to the RraA family.</text>
</comment>
<evidence type="ECO:0000256" key="2">
    <source>
        <dbReference type="HAMAP-Rule" id="MF_00471"/>
    </source>
</evidence>
<dbReference type="InterPro" id="IPR010203">
    <property type="entry name" value="RraA"/>
</dbReference>
<dbReference type="PANTHER" id="PTHR33254">
    <property type="entry name" value="4-HYDROXY-4-METHYL-2-OXOGLUTARATE ALDOLASE 3-RELATED"/>
    <property type="match status" value="1"/>
</dbReference>
<dbReference type="GO" id="GO:0060698">
    <property type="term" value="F:endoribonuclease inhibitor activity"/>
    <property type="evidence" value="ECO:0007669"/>
    <property type="project" value="UniProtKB-UniRule"/>
</dbReference>
<feature type="binding site" evidence="3">
    <location>
        <position position="97"/>
    </location>
    <ligand>
        <name>substrate</name>
    </ligand>
</feature>
<keyword evidence="3" id="KW-0479">Metal-binding</keyword>
<comment type="subcellular location">
    <subcellularLocation>
        <location evidence="2">Cytoplasm</location>
    </subcellularLocation>
</comment>
<feature type="binding site" evidence="3">
    <location>
        <position position="98"/>
    </location>
    <ligand>
        <name>Mg(2+)</name>
        <dbReference type="ChEBI" id="CHEBI:18420"/>
    </ligand>
</feature>
<dbReference type="NCBIfam" id="TIGR02998">
    <property type="entry name" value="RraA_entero"/>
    <property type="match status" value="1"/>
</dbReference>
<dbReference type="RefSeq" id="WP_095500098.1">
    <property type="nucleotide sequence ID" value="NZ_BSPO01000001.1"/>
</dbReference>
<dbReference type="GO" id="GO:0046872">
    <property type="term" value="F:metal ion binding"/>
    <property type="evidence" value="ECO:0007669"/>
    <property type="project" value="UniProtKB-KW"/>
</dbReference>
<organism evidence="4 5">
    <name type="scientific">Paraferrimonas haliotis</name>
    <dbReference type="NCBI Taxonomy" id="2013866"/>
    <lineage>
        <taxon>Bacteria</taxon>
        <taxon>Pseudomonadati</taxon>
        <taxon>Pseudomonadota</taxon>
        <taxon>Gammaproteobacteria</taxon>
        <taxon>Alteromonadales</taxon>
        <taxon>Ferrimonadaceae</taxon>
        <taxon>Paraferrimonas</taxon>
    </lineage>
</organism>
<comment type="cofactor">
    <cofactor evidence="3">
        <name>Mg(2+)</name>
        <dbReference type="ChEBI" id="CHEBI:18420"/>
    </cofactor>
</comment>
<comment type="subunit">
    <text evidence="2">Homotrimer. Binds to both RNA-binding sites in the C-terminal region of Rne and to RhlB.</text>
</comment>
<evidence type="ECO:0000313" key="4">
    <source>
        <dbReference type="EMBL" id="GLS82295.1"/>
    </source>
</evidence>
<gene>
    <name evidence="2 4" type="primary">rraA</name>
    <name evidence="4" type="ORF">GCM10007894_02720</name>
</gene>
<dbReference type="InterPro" id="IPR005493">
    <property type="entry name" value="RraA/RraA-like"/>
</dbReference>
<dbReference type="GO" id="GO:0019899">
    <property type="term" value="F:enzyme binding"/>
    <property type="evidence" value="ECO:0007669"/>
    <property type="project" value="UniProtKB-UniRule"/>
</dbReference>
<proteinExistence type="inferred from homology"/>
<dbReference type="Pfam" id="PF03737">
    <property type="entry name" value="RraA-like"/>
    <property type="match status" value="1"/>
</dbReference>
<dbReference type="CDD" id="cd16841">
    <property type="entry name" value="RraA_family"/>
    <property type="match status" value="1"/>
</dbReference>
<dbReference type="PANTHER" id="PTHR33254:SF29">
    <property type="entry name" value="REGULATOR OF RIBONUCLEASE ACTIVITY A"/>
    <property type="match status" value="1"/>
</dbReference>
<keyword evidence="1 2" id="KW-0963">Cytoplasm</keyword>
<keyword evidence="5" id="KW-1185">Reference proteome</keyword>
<evidence type="ECO:0000256" key="3">
    <source>
        <dbReference type="PIRSR" id="PIRSR605493-1"/>
    </source>
</evidence>
<dbReference type="GO" id="GO:0005737">
    <property type="term" value="C:cytoplasm"/>
    <property type="evidence" value="ECO:0007669"/>
    <property type="project" value="UniProtKB-SubCell"/>
</dbReference>
<dbReference type="InterPro" id="IPR014339">
    <property type="entry name" value="RraA_gpbac"/>
</dbReference>
<dbReference type="Proteomes" id="UP001157439">
    <property type="component" value="Unassembled WGS sequence"/>
</dbReference>
<dbReference type="NCBIfam" id="NF006875">
    <property type="entry name" value="PRK09372.1"/>
    <property type="match status" value="1"/>
</dbReference>
<evidence type="ECO:0000313" key="5">
    <source>
        <dbReference type="Proteomes" id="UP001157439"/>
    </source>
</evidence>
<comment type="function">
    <text evidence="2">Globally modulates RNA abundance by binding to RNase E (Rne) and regulating its endonucleolytic activity. Can modulate Rne action in a substrate-dependent manner by altering the composition of the degradosome. Modulates RNA-binding and helicase activities of the degradosome.</text>
</comment>
<dbReference type="HAMAP" id="MF_00471">
    <property type="entry name" value="RraA"/>
    <property type="match status" value="1"/>
</dbReference>
<dbReference type="InterPro" id="IPR036704">
    <property type="entry name" value="RraA/RraA-like_sf"/>
</dbReference>
<dbReference type="SUPFAM" id="SSF89562">
    <property type="entry name" value="RraA-like"/>
    <property type="match status" value="1"/>
</dbReference>